<proteinExistence type="predicted"/>
<sequence length="276" mass="29573">MTRTHYIKILISLFIGAPLLVPVFAMAQLNSADINANVNANAEVRTNAGVGATLSATTTARMEKARTRAAQEIERRIEALTKINVRIGGVTKISDQFKANLDTNIQNQITALTALKVKIEGDTDLNTLKTDVQSITKLYRIFALIMPQTHIAAMADRTATAINIMIGIGNKLQTRLTEMQNAGADVSAIIATLSDMGAKISDAQAKAQAAVDVTATLVPDNGDKDKMAANKAALTEGRDNLKEAHQDLVNARKYITTILKGIRELSASSSATVETQ</sequence>
<evidence type="ECO:0000256" key="1">
    <source>
        <dbReference type="SAM" id="SignalP"/>
    </source>
</evidence>
<dbReference type="EMBL" id="MEWU01000036">
    <property type="protein sequence ID" value="OGC82796.1"/>
    <property type="molecule type" value="Genomic_DNA"/>
</dbReference>
<dbReference type="AlphaFoldDB" id="A0A1F4XMC1"/>
<evidence type="ECO:0000313" key="3">
    <source>
        <dbReference type="Proteomes" id="UP000177564"/>
    </source>
</evidence>
<gene>
    <name evidence="2" type="ORF">A3D68_00265</name>
</gene>
<dbReference type="Proteomes" id="UP000177564">
    <property type="component" value="Unassembled WGS sequence"/>
</dbReference>
<dbReference type="STRING" id="1797240.A3D68_00265"/>
<keyword evidence="1" id="KW-0732">Signal</keyword>
<accession>A0A1F4XMC1</accession>
<name>A0A1F4XMC1_9BACT</name>
<evidence type="ECO:0000313" key="2">
    <source>
        <dbReference type="EMBL" id="OGC82796.1"/>
    </source>
</evidence>
<reference evidence="2 3" key="1">
    <citation type="journal article" date="2016" name="Nat. Commun.">
        <title>Thousands of microbial genomes shed light on interconnected biogeochemical processes in an aquifer system.</title>
        <authorList>
            <person name="Anantharaman K."/>
            <person name="Brown C.T."/>
            <person name="Hug L.A."/>
            <person name="Sharon I."/>
            <person name="Castelle C.J."/>
            <person name="Probst A.J."/>
            <person name="Thomas B.C."/>
            <person name="Singh A."/>
            <person name="Wilkins M.J."/>
            <person name="Karaoz U."/>
            <person name="Brodie E.L."/>
            <person name="Williams K.H."/>
            <person name="Hubbard S.S."/>
            <person name="Banfield J.F."/>
        </authorList>
    </citation>
    <scope>NUCLEOTIDE SEQUENCE [LARGE SCALE GENOMIC DNA]</scope>
</reference>
<feature type="signal peptide" evidence="1">
    <location>
        <begin position="1"/>
        <end position="27"/>
    </location>
</feature>
<comment type="caution">
    <text evidence="2">The sequence shown here is derived from an EMBL/GenBank/DDBJ whole genome shotgun (WGS) entry which is preliminary data.</text>
</comment>
<organism evidence="2 3">
    <name type="scientific">Candidatus Adlerbacteria bacterium RIFCSPHIGHO2_02_FULL_52_17</name>
    <dbReference type="NCBI Taxonomy" id="1797240"/>
    <lineage>
        <taxon>Bacteria</taxon>
        <taxon>Candidatus Adleribacteriota</taxon>
    </lineage>
</organism>
<protein>
    <recommendedName>
        <fullName evidence="4">DUF5667 domain-containing protein</fullName>
    </recommendedName>
</protein>
<feature type="chain" id="PRO_5009515412" description="DUF5667 domain-containing protein" evidence="1">
    <location>
        <begin position="28"/>
        <end position="276"/>
    </location>
</feature>
<evidence type="ECO:0008006" key="4">
    <source>
        <dbReference type="Google" id="ProtNLM"/>
    </source>
</evidence>